<comment type="caution">
    <text evidence="2">The sequence shown here is derived from an EMBL/GenBank/DDBJ whole genome shotgun (WGS) entry which is preliminary data.</text>
</comment>
<accession>A0ABU4PTQ5</accession>
<dbReference type="EC" id="1.-.-.-" evidence="2"/>
<name>A0ABU4PTQ5_9SPHN</name>
<evidence type="ECO:0000259" key="1">
    <source>
        <dbReference type="SMART" id="SM00829"/>
    </source>
</evidence>
<gene>
    <name evidence="2" type="ORF">SIL82_18400</name>
</gene>
<dbReference type="SUPFAM" id="SSF51735">
    <property type="entry name" value="NAD(P)-binding Rossmann-fold domains"/>
    <property type="match status" value="1"/>
</dbReference>
<feature type="domain" description="Enoyl reductase (ER)" evidence="1">
    <location>
        <begin position="15"/>
        <end position="328"/>
    </location>
</feature>
<dbReference type="CDD" id="cd08241">
    <property type="entry name" value="QOR1"/>
    <property type="match status" value="1"/>
</dbReference>
<dbReference type="PANTHER" id="PTHR43677:SF4">
    <property type="entry name" value="QUINONE OXIDOREDUCTASE-LIKE PROTEIN 2"/>
    <property type="match status" value="1"/>
</dbReference>
<dbReference type="EMBL" id="JAWXXV010000001">
    <property type="protein sequence ID" value="MDX5986234.1"/>
    <property type="molecule type" value="Genomic_DNA"/>
</dbReference>
<dbReference type="SUPFAM" id="SSF50129">
    <property type="entry name" value="GroES-like"/>
    <property type="match status" value="1"/>
</dbReference>
<sequence>MGAATMIALTSDALGPVEGYALRRVAVPEPAEGEVRLRIEAVALGYVDSLMAAGGYQHKPTPPYVPGAEIVGVVDRVGANTFGVEIGARVASWQLIAGGGLAEFALAPARSLIRVPDALASAAAASMLLDHLTGWYALFDRGGLRAGESVLVLGAGGGIGSAAVQLAANSGARVIAAAATPAKRDYALELGAEAAIDYRAADWRDDLRRILGGGVDVVVDPVGGASLEPAFRSLAKGGRHLVLGFAAGTIPSLPANLPLLKNAALIGVDARYLFESDPDRAMRIWNALFVQAVDGRLRPRPLQEYTLGQAPQALAALGKRDTLRKIVVVAD</sequence>
<keyword evidence="3" id="KW-1185">Reference proteome</keyword>
<dbReference type="InterPro" id="IPR051397">
    <property type="entry name" value="Zn-ADH-like_protein"/>
</dbReference>
<evidence type="ECO:0000313" key="3">
    <source>
        <dbReference type="Proteomes" id="UP001279660"/>
    </source>
</evidence>
<protein>
    <submittedName>
        <fullName evidence="2">NADPH:quinone oxidoreductase family protein</fullName>
        <ecNumber evidence="2">1.-.-.-</ecNumber>
    </submittedName>
</protein>
<dbReference type="GO" id="GO:0016491">
    <property type="term" value="F:oxidoreductase activity"/>
    <property type="evidence" value="ECO:0007669"/>
    <property type="project" value="UniProtKB-KW"/>
</dbReference>
<dbReference type="Pfam" id="PF08240">
    <property type="entry name" value="ADH_N"/>
    <property type="match status" value="1"/>
</dbReference>
<dbReference type="PANTHER" id="PTHR43677">
    <property type="entry name" value="SHORT-CHAIN DEHYDROGENASE/REDUCTASE"/>
    <property type="match status" value="1"/>
</dbReference>
<dbReference type="Proteomes" id="UP001279660">
    <property type="component" value="Unassembled WGS sequence"/>
</dbReference>
<dbReference type="InterPro" id="IPR036291">
    <property type="entry name" value="NAD(P)-bd_dom_sf"/>
</dbReference>
<organism evidence="2 3">
    <name type="scientific">Sphingomonas echinoides</name>
    <dbReference type="NCBI Taxonomy" id="59803"/>
    <lineage>
        <taxon>Bacteria</taxon>
        <taxon>Pseudomonadati</taxon>
        <taxon>Pseudomonadota</taxon>
        <taxon>Alphaproteobacteria</taxon>
        <taxon>Sphingomonadales</taxon>
        <taxon>Sphingomonadaceae</taxon>
        <taxon>Sphingomonas</taxon>
    </lineage>
</organism>
<dbReference type="Gene3D" id="3.90.180.10">
    <property type="entry name" value="Medium-chain alcohol dehydrogenases, catalytic domain"/>
    <property type="match status" value="1"/>
</dbReference>
<dbReference type="InterPro" id="IPR013154">
    <property type="entry name" value="ADH-like_N"/>
</dbReference>
<dbReference type="RefSeq" id="WP_010406534.1">
    <property type="nucleotide sequence ID" value="NZ_JAWXXV010000001.1"/>
</dbReference>
<dbReference type="InterPro" id="IPR011032">
    <property type="entry name" value="GroES-like_sf"/>
</dbReference>
<dbReference type="Pfam" id="PF00107">
    <property type="entry name" value="ADH_zinc_N"/>
    <property type="match status" value="1"/>
</dbReference>
<reference evidence="2 3" key="1">
    <citation type="submission" date="2023-11" db="EMBL/GenBank/DDBJ databases">
        <title>MicrobeMod: A computational toolkit for identifying prokaryotic methylation and restriction-modification with nanopore sequencing.</title>
        <authorList>
            <person name="Crits-Christoph A."/>
            <person name="Kang S.C."/>
            <person name="Lee H."/>
            <person name="Ostrov N."/>
        </authorList>
    </citation>
    <scope>NUCLEOTIDE SEQUENCE [LARGE SCALE GENOMIC DNA]</scope>
    <source>
        <strain evidence="2 3">ATCC 14820</strain>
    </source>
</reference>
<dbReference type="InterPro" id="IPR013149">
    <property type="entry name" value="ADH-like_C"/>
</dbReference>
<dbReference type="Gene3D" id="3.40.50.720">
    <property type="entry name" value="NAD(P)-binding Rossmann-like Domain"/>
    <property type="match status" value="1"/>
</dbReference>
<evidence type="ECO:0000313" key="2">
    <source>
        <dbReference type="EMBL" id="MDX5986234.1"/>
    </source>
</evidence>
<proteinExistence type="predicted"/>
<dbReference type="InterPro" id="IPR020843">
    <property type="entry name" value="ER"/>
</dbReference>
<keyword evidence="2" id="KW-0560">Oxidoreductase</keyword>
<dbReference type="SMART" id="SM00829">
    <property type="entry name" value="PKS_ER"/>
    <property type="match status" value="1"/>
</dbReference>